<comment type="caution">
    <text evidence="2">The sequence shown here is derived from an EMBL/GenBank/DDBJ whole genome shotgun (WGS) entry which is preliminary data.</text>
</comment>
<evidence type="ECO:0000313" key="2">
    <source>
        <dbReference type="EMBL" id="RIB12390.1"/>
    </source>
</evidence>
<dbReference type="Proteomes" id="UP000266673">
    <property type="component" value="Unassembled WGS sequence"/>
</dbReference>
<reference evidence="2 3" key="1">
    <citation type="submission" date="2018-06" db="EMBL/GenBank/DDBJ databases">
        <title>Comparative genomics reveals the genomic features of Rhizophagus irregularis, R. cerebriforme, R. diaphanum and Gigaspora rosea, and their symbiotic lifestyle signature.</title>
        <authorList>
            <person name="Morin E."/>
            <person name="San Clemente H."/>
            <person name="Chen E.C.H."/>
            <person name="De La Providencia I."/>
            <person name="Hainaut M."/>
            <person name="Kuo A."/>
            <person name="Kohler A."/>
            <person name="Murat C."/>
            <person name="Tang N."/>
            <person name="Roy S."/>
            <person name="Loubradou J."/>
            <person name="Henrissat B."/>
            <person name="Grigoriev I.V."/>
            <person name="Corradi N."/>
            <person name="Roux C."/>
            <person name="Martin F.M."/>
        </authorList>
    </citation>
    <scope>NUCLEOTIDE SEQUENCE [LARGE SCALE GENOMIC DNA]</scope>
    <source>
        <strain evidence="2 3">DAOM 194757</strain>
    </source>
</reference>
<proteinExistence type="predicted"/>
<evidence type="ECO:0000313" key="3">
    <source>
        <dbReference type="Proteomes" id="UP000266673"/>
    </source>
</evidence>
<accession>A0A397UQA0</accession>
<keyword evidence="1" id="KW-1133">Transmembrane helix</keyword>
<feature type="transmembrane region" description="Helical" evidence="1">
    <location>
        <begin position="21"/>
        <end position="49"/>
    </location>
</feature>
<dbReference type="EMBL" id="QKWP01001029">
    <property type="protein sequence ID" value="RIB12390.1"/>
    <property type="molecule type" value="Genomic_DNA"/>
</dbReference>
<dbReference type="AlphaFoldDB" id="A0A397UQA0"/>
<keyword evidence="1" id="KW-0812">Transmembrane</keyword>
<keyword evidence="1" id="KW-0472">Membrane</keyword>
<organism evidence="2 3">
    <name type="scientific">Gigaspora rosea</name>
    <dbReference type="NCBI Taxonomy" id="44941"/>
    <lineage>
        <taxon>Eukaryota</taxon>
        <taxon>Fungi</taxon>
        <taxon>Fungi incertae sedis</taxon>
        <taxon>Mucoromycota</taxon>
        <taxon>Glomeromycotina</taxon>
        <taxon>Glomeromycetes</taxon>
        <taxon>Diversisporales</taxon>
        <taxon>Gigasporaceae</taxon>
        <taxon>Gigaspora</taxon>
    </lineage>
</organism>
<keyword evidence="3" id="KW-1185">Reference proteome</keyword>
<evidence type="ECO:0000256" key="1">
    <source>
        <dbReference type="SAM" id="Phobius"/>
    </source>
</evidence>
<sequence>MVKRYIILHVASLLPRQYGYYITLCIAPVNIIMILLCIATANIVIILLSVAAGNMVIILLYVAFFKYMFLIFFYIKSSYSILFNIVKQDLCY</sequence>
<protein>
    <submittedName>
        <fullName evidence="2">Uncharacterized protein</fullName>
    </submittedName>
</protein>
<gene>
    <name evidence="2" type="ORF">C2G38_2101070</name>
</gene>
<name>A0A397UQA0_9GLOM</name>
<feature type="transmembrane region" description="Helical" evidence="1">
    <location>
        <begin position="55"/>
        <end position="75"/>
    </location>
</feature>